<dbReference type="AlphaFoldDB" id="A0A0U4WUB2"/>
<dbReference type="Gene3D" id="3.40.630.30">
    <property type="match status" value="1"/>
</dbReference>
<dbReference type="InterPro" id="IPR000182">
    <property type="entry name" value="GNAT_dom"/>
</dbReference>
<organism evidence="2 4">
    <name type="scientific">Microcella alkaliphila</name>
    <dbReference type="NCBI Taxonomy" id="279828"/>
    <lineage>
        <taxon>Bacteria</taxon>
        <taxon>Bacillati</taxon>
        <taxon>Actinomycetota</taxon>
        <taxon>Actinomycetes</taxon>
        <taxon>Micrococcales</taxon>
        <taxon>Microbacteriaceae</taxon>
        <taxon>Microcella</taxon>
    </lineage>
</organism>
<proteinExistence type="predicted"/>
<evidence type="ECO:0000259" key="1">
    <source>
        <dbReference type="PROSITE" id="PS51186"/>
    </source>
</evidence>
<evidence type="ECO:0000313" key="2">
    <source>
        <dbReference type="EMBL" id="BAU31448.1"/>
    </source>
</evidence>
<gene>
    <name evidence="3" type="ORF">EV140_2103</name>
    <name evidence="2" type="ORF">MalAC0309_0576</name>
</gene>
<dbReference type="SUPFAM" id="SSF55729">
    <property type="entry name" value="Acyl-CoA N-acyltransferases (Nat)"/>
    <property type="match status" value="1"/>
</dbReference>
<dbReference type="GO" id="GO:0016747">
    <property type="term" value="F:acyltransferase activity, transferring groups other than amino-acyl groups"/>
    <property type="evidence" value="ECO:0007669"/>
    <property type="project" value="InterPro"/>
</dbReference>
<reference evidence="3 5" key="1">
    <citation type="journal article" date="2015" name="Stand. Genomic Sci.">
        <title>Genomic Encyclopedia of Bacterial and Archaeal Type Strains, Phase III: the genomes of soil and plant-associated and newly described type strains.</title>
        <authorList>
            <person name="Whitman W.B."/>
            <person name="Woyke T."/>
            <person name="Klenk H.P."/>
            <person name="Zhou Y."/>
            <person name="Lilburn T.G."/>
            <person name="Beck B.J."/>
            <person name="De Vos P."/>
            <person name="Vandamme P."/>
            <person name="Eisen J.A."/>
            <person name="Garrity G."/>
            <person name="Hugenholtz P."/>
            <person name="Kyrpides N.C."/>
        </authorList>
    </citation>
    <scope>NUCLEOTIDE SEQUENCE [LARGE SCALE GENOMIC DNA]</scope>
    <source>
        <strain evidence="3 5">AC4r</strain>
    </source>
</reference>
<name>A0A0U4WUB2_9MICO</name>
<accession>A0A0U4WUB2</accession>
<dbReference type="Pfam" id="PF00583">
    <property type="entry name" value="Acetyltransf_1"/>
    <property type="match status" value="1"/>
</dbReference>
<reference evidence="4" key="3">
    <citation type="submission" date="2015-12" db="EMBL/GenBank/DDBJ databases">
        <authorList>
            <person name="Shamseldin A."/>
            <person name="Moawad H."/>
            <person name="Abd El-Rahim W.M."/>
            <person name="Sadowsky M.J."/>
        </authorList>
    </citation>
    <scope>NUCLEOTIDE SEQUENCE [LARGE SCALE GENOMIC DNA]</scope>
    <source>
        <strain evidence="4">JAM AC0309</strain>
    </source>
</reference>
<feature type="domain" description="N-acetyltransferase" evidence="1">
    <location>
        <begin position="4"/>
        <end position="150"/>
    </location>
</feature>
<dbReference type="Proteomes" id="UP000218965">
    <property type="component" value="Chromosome"/>
</dbReference>
<dbReference type="EMBL" id="AP017315">
    <property type="protein sequence ID" value="BAU31448.1"/>
    <property type="molecule type" value="Genomic_DNA"/>
</dbReference>
<dbReference type="RefSeq" id="WP_096420670.1">
    <property type="nucleotide sequence ID" value="NZ_AP017315.1"/>
</dbReference>
<keyword evidence="5" id="KW-1185">Reference proteome</keyword>
<reference evidence="2" key="2">
    <citation type="submission" date="2015-12" db="EMBL/GenBank/DDBJ databases">
        <authorList>
            <consortium name="Microcella alkaliphila JAM AC0309 genome sequencing consortium"/>
            <person name="Kurata A."/>
            <person name="Hirose Y."/>
            <person name="Kishimoto N."/>
            <person name="Kobayashi T."/>
        </authorList>
    </citation>
    <scope>NUCLEOTIDE SEQUENCE</scope>
    <source>
        <strain evidence="2">JAM AC0309</strain>
    </source>
</reference>
<dbReference type="PROSITE" id="PS51186">
    <property type="entry name" value="GNAT"/>
    <property type="match status" value="1"/>
</dbReference>
<dbReference type="InterPro" id="IPR016181">
    <property type="entry name" value="Acyl_CoA_acyltransferase"/>
</dbReference>
<keyword evidence="2" id="KW-0808">Transferase</keyword>
<reference evidence="2 4" key="4">
    <citation type="submission" date="2016-01" db="EMBL/GenBank/DDBJ databases">
        <title>Microcella alkaliphila JAM AC0309 whole genome shotgun sequence.</title>
        <authorList>
            <person name="Kurata A."/>
            <person name="Hirose Y."/>
            <person name="Kishimoto N."/>
            <person name="Kobayashi T."/>
        </authorList>
    </citation>
    <scope>NUCLEOTIDE SEQUENCE [LARGE SCALE GENOMIC DNA]</scope>
    <source>
        <strain evidence="2 4">JAM AC0309</strain>
    </source>
</reference>
<reference evidence="3" key="5">
    <citation type="submission" date="2019-02" db="EMBL/GenBank/DDBJ databases">
        <authorList>
            <person name="Whitman W."/>
            <person name="Huntemann M."/>
            <person name="Clum A."/>
            <person name="Pillay M."/>
            <person name="Palaniappan K."/>
            <person name="Varghese N."/>
            <person name="Mikhailova N."/>
            <person name="Stamatis D."/>
            <person name="Reddy T."/>
            <person name="Daum C."/>
            <person name="Shapiro N."/>
            <person name="Ivanova N."/>
            <person name="Kyrpides N."/>
            <person name="Woyke T."/>
        </authorList>
    </citation>
    <scope>NUCLEOTIDE SEQUENCE</scope>
    <source>
        <strain evidence="3">AC4r</strain>
    </source>
</reference>
<sequence length="150" mass="16595">MGDLRVEELSAKTIVAANGLTLRPGQEQYVTPVSYSANDAYLNPTTTWARVVLDGEEVVGFVRGNFDPDNPREEFRSCVWRINVDAGAQGRGVGRFAVRQLAEEARSRGFETLHVIWETGDDGPGEFFRRIGFVEVGETEYGEVIGKLAI</sequence>
<dbReference type="EMBL" id="SGXT01000017">
    <property type="protein sequence ID" value="RZT58335.1"/>
    <property type="molecule type" value="Genomic_DNA"/>
</dbReference>
<dbReference type="CDD" id="cd04301">
    <property type="entry name" value="NAT_SF"/>
    <property type="match status" value="1"/>
</dbReference>
<dbReference type="KEGG" id="malk:MalAC0309_0576"/>
<evidence type="ECO:0000313" key="5">
    <source>
        <dbReference type="Proteomes" id="UP000292408"/>
    </source>
</evidence>
<dbReference type="OrthoDB" id="3526335at2"/>
<protein>
    <submittedName>
        <fullName evidence="2 3">Acetyltransferase</fullName>
    </submittedName>
</protein>
<dbReference type="Proteomes" id="UP000292408">
    <property type="component" value="Unassembled WGS sequence"/>
</dbReference>
<evidence type="ECO:0000313" key="4">
    <source>
        <dbReference type="Proteomes" id="UP000218965"/>
    </source>
</evidence>
<evidence type="ECO:0000313" key="3">
    <source>
        <dbReference type="EMBL" id="RZT58335.1"/>
    </source>
</evidence>